<sequence length="547" mass="61303">MGQLKLWLNPGLNPDPGNEVGADGNPAGGSGTPGNGTPAPGSGYGTPLTPGNHNTGGKGGNGGETGNEEGDMDRRLAHLERMLSGLTVTVTGMAEQQKSQLNQSQGSNGNALGNPTGSIPKEKPKLRVRRSGLFSPVAITDSSDDDEDFESRKRHKDTAKDSYQRGQAGKNRNDDDDLSSLLSYGSRGRRRHADRLDDRDLLYRIEKWRLRFSGDNRSMSIEDFLYKLDTISRREGVSQEQIFRHAHMFLDGTASDWFFTFVDEMDNWETFEKLVRIRFGNPNQEQGIRSRIQGRKQHRNEKFIEFATDIERLNKQLSKPLSTHSKFQTLWQNMHSHYRTKIAPGTQIKSLKDLTEACQRIDAVDTSLNPSGEISHQRMVNNVDVEESENDSEASADVNVVRTRQARDNRYTARRREQPEQEGERENVFRQQPPQHQRTERNQQEWSKDRLESFFGNLAASGRIRSRVVANQIETLKLQVATGIIRSRATTPTDNPALLDSTKGSKFRGEPPSSSSVNTRAGRRPSTHAAVEPSTTNRPNRNGLVEA</sequence>
<feature type="compositionally biased region" description="Polar residues" evidence="1">
    <location>
        <begin position="97"/>
        <end position="117"/>
    </location>
</feature>
<evidence type="ECO:0000313" key="3">
    <source>
        <dbReference type="EMBL" id="KAL1375583.1"/>
    </source>
</evidence>
<name>A0ABD1CGY6_CULPP</name>
<comment type="caution">
    <text evidence="3">The sequence shown here is derived from an EMBL/GenBank/DDBJ whole genome shotgun (WGS) entry which is preliminary data.</text>
</comment>
<dbReference type="AlphaFoldDB" id="A0ABD1CGY6"/>
<feature type="region of interest" description="Disordered" evidence="1">
    <location>
        <begin position="490"/>
        <end position="547"/>
    </location>
</feature>
<organism evidence="3 4">
    <name type="scientific">Culex pipiens pipiens</name>
    <name type="common">Northern house mosquito</name>
    <dbReference type="NCBI Taxonomy" id="38569"/>
    <lineage>
        <taxon>Eukaryota</taxon>
        <taxon>Metazoa</taxon>
        <taxon>Ecdysozoa</taxon>
        <taxon>Arthropoda</taxon>
        <taxon>Hexapoda</taxon>
        <taxon>Insecta</taxon>
        <taxon>Pterygota</taxon>
        <taxon>Neoptera</taxon>
        <taxon>Endopterygota</taxon>
        <taxon>Diptera</taxon>
        <taxon>Nematocera</taxon>
        <taxon>Culicoidea</taxon>
        <taxon>Culicidae</taxon>
        <taxon>Culicinae</taxon>
        <taxon>Culicini</taxon>
        <taxon>Culex</taxon>
        <taxon>Culex</taxon>
    </lineage>
</organism>
<evidence type="ECO:0000256" key="1">
    <source>
        <dbReference type="SAM" id="MobiDB-lite"/>
    </source>
</evidence>
<feature type="compositionally biased region" description="Gly residues" evidence="1">
    <location>
        <begin position="54"/>
        <end position="65"/>
    </location>
</feature>
<feature type="compositionally biased region" description="Basic and acidic residues" evidence="1">
    <location>
        <begin position="437"/>
        <end position="447"/>
    </location>
</feature>
<feature type="compositionally biased region" description="Basic and acidic residues" evidence="1">
    <location>
        <begin position="405"/>
        <end position="428"/>
    </location>
</feature>
<feature type="region of interest" description="Disordered" evidence="1">
    <location>
        <begin position="403"/>
        <end position="447"/>
    </location>
</feature>
<accession>A0ABD1CGY6</accession>
<dbReference type="InterPro" id="IPR005162">
    <property type="entry name" value="Retrotrans_gag_dom"/>
</dbReference>
<feature type="region of interest" description="Disordered" evidence="1">
    <location>
        <begin position="97"/>
        <end position="183"/>
    </location>
</feature>
<proteinExistence type="predicted"/>
<evidence type="ECO:0000259" key="2">
    <source>
        <dbReference type="Pfam" id="PF03732"/>
    </source>
</evidence>
<dbReference type="EMBL" id="JBEHCU010012376">
    <property type="protein sequence ID" value="KAL1375583.1"/>
    <property type="molecule type" value="Genomic_DNA"/>
</dbReference>
<feature type="region of interest" description="Disordered" evidence="1">
    <location>
        <begin position="1"/>
        <end position="80"/>
    </location>
</feature>
<protein>
    <recommendedName>
        <fullName evidence="2">Retrotransposon gag domain-containing protein</fullName>
    </recommendedName>
</protein>
<feature type="domain" description="Retrotransposon gag" evidence="2">
    <location>
        <begin position="245"/>
        <end position="328"/>
    </location>
</feature>
<keyword evidence="4" id="KW-1185">Reference proteome</keyword>
<dbReference type="Pfam" id="PF03732">
    <property type="entry name" value="Retrotrans_gag"/>
    <property type="match status" value="1"/>
</dbReference>
<evidence type="ECO:0000313" key="4">
    <source>
        <dbReference type="Proteomes" id="UP001562425"/>
    </source>
</evidence>
<reference evidence="3 4" key="1">
    <citation type="submission" date="2024-05" db="EMBL/GenBank/DDBJ databases">
        <title>Culex pipiens pipiens assembly and annotation.</title>
        <authorList>
            <person name="Alout H."/>
            <person name="Durand T."/>
        </authorList>
    </citation>
    <scope>NUCLEOTIDE SEQUENCE [LARGE SCALE GENOMIC DNA]</scope>
    <source>
        <strain evidence="3">HA-2024</strain>
        <tissue evidence="3">Whole body</tissue>
    </source>
</reference>
<dbReference type="Proteomes" id="UP001562425">
    <property type="component" value="Unassembled WGS sequence"/>
</dbReference>
<gene>
    <name evidence="3" type="ORF">pipiens_017407</name>
</gene>